<dbReference type="Proteomes" id="UP000030106">
    <property type="component" value="Unassembled WGS sequence"/>
</dbReference>
<dbReference type="OrthoDB" id="4860468at2759"/>
<proteinExistence type="predicted"/>
<name>A0A0A2V949_BEABA</name>
<sequence>MAKNVTRIENLIKKLNKNDFCKVLSSSIRSRLANETESTDIVVSLRETIAEASISTPAPTPEPTLAANGDQDYDKTSVASRSSSCEPCISPQESGANGKRSELAIPAVSDEGNLDDYGQCHGDRKRRKTCTHSSSGFVTKSNMIKPDLGEDLYNFWALCKSLRNRTREQELIQPHLPWVEQLPKLFDNAEKRCRDAKSRLAFNTLEWRLLAIDVANIYVQEKSHEDNRRSTWRAMGYKIHGARDTTLDLLTARIFGADVNMYKLSDKDPRRKRVESWLRIGCPLLTFTKHFGFAGLIAPGMRIKQTTFKAQRAGQLETPFVTYLINTFKSSKEELSGFSKIMEKWTRTLEPPPLPLVIESLSEVSVRTQSDLSLEHWGQPDAALVSGVTDGYGFDASDFCQ</sequence>
<dbReference type="HOGENOM" id="CLU_733584_0_0_1"/>
<evidence type="ECO:0000313" key="2">
    <source>
        <dbReference type="EMBL" id="KGQ02600.1"/>
    </source>
</evidence>
<dbReference type="EMBL" id="ANFO01001453">
    <property type="protein sequence ID" value="KGQ02600.1"/>
    <property type="molecule type" value="Genomic_DNA"/>
</dbReference>
<protein>
    <submittedName>
        <fullName evidence="2">Uncharacterized protein</fullName>
    </submittedName>
</protein>
<dbReference type="AlphaFoldDB" id="A0A0A2V949"/>
<feature type="region of interest" description="Disordered" evidence="1">
    <location>
        <begin position="80"/>
        <end position="99"/>
    </location>
</feature>
<comment type="caution">
    <text evidence="2">The sequence shown here is derived from an EMBL/GenBank/DDBJ whole genome shotgun (WGS) entry which is preliminary data.</text>
</comment>
<feature type="compositionally biased region" description="Polar residues" evidence="1">
    <location>
        <begin position="80"/>
        <end position="95"/>
    </location>
</feature>
<organism evidence="2 3">
    <name type="scientific">Beauveria bassiana D1-5</name>
    <dbReference type="NCBI Taxonomy" id="1245745"/>
    <lineage>
        <taxon>Eukaryota</taxon>
        <taxon>Fungi</taxon>
        <taxon>Dikarya</taxon>
        <taxon>Ascomycota</taxon>
        <taxon>Pezizomycotina</taxon>
        <taxon>Sordariomycetes</taxon>
        <taxon>Hypocreomycetidae</taxon>
        <taxon>Hypocreales</taxon>
        <taxon>Cordycipitaceae</taxon>
        <taxon>Beauveria</taxon>
    </lineage>
</organism>
<evidence type="ECO:0000313" key="3">
    <source>
        <dbReference type="Proteomes" id="UP000030106"/>
    </source>
</evidence>
<gene>
    <name evidence="2" type="ORF">BBAD15_g12184</name>
</gene>
<feature type="region of interest" description="Disordered" evidence="1">
    <location>
        <begin position="53"/>
        <end position="72"/>
    </location>
</feature>
<accession>A0A0A2V949</accession>
<reference evidence="2 3" key="1">
    <citation type="submission" date="2012-10" db="EMBL/GenBank/DDBJ databases">
        <title>Genome sequencing and analysis of entomopathogenic fungi Beauveria bassiana D1-5.</title>
        <authorList>
            <person name="Li Q."/>
            <person name="Wang L."/>
            <person name="Zhang Z."/>
            <person name="Wang Q."/>
            <person name="Ren J."/>
            <person name="Wang M."/>
            <person name="Xu W."/>
            <person name="Wang J."/>
            <person name="Lu Y."/>
            <person name="Du Q."/>
            <person name="Sun Z."/>
        </authorList>
    </citation>
    <scope>NUCLEOTIDE SEQUENCE [LARGE SCALE GENOMIC DNA]</scope>
    <source>
        <strain evidence="2 3">D1-5</strain>
    </source>
</reference>
<evidence type="ECO:0000256" key="1">
    <source>
        <dbReference type="SAM" id="MobiDB-lite"/>
    </source>
</evidence>